<accession>A0A1D2NCR0</accession>
<protein>
    <submittedName>
        <fullName evidence="1">Uncharacterized protein</fullName>
    </submittedName>
</protein>
<reference evidence="1 2" key="1">
    <citation type="journal article" date="2016" name="Genome Biol. Evol.">
        <title>Gene Family Evolution Reflects Adaptation to Soil Environmental Stressors in the Genome of the Collembolan Orchesella cincta.</title>
        <authorList>
            <person name="Faddeeva-Vakhrusheva A."/>
            <person name="Derks M.F."/>
            <person name="Anvar S.Y."/>
            <person name="Agamennone V."/>
            <person name="Suring W."/>
            <person name="Smit S."/>
            <person name="van Straalen N.M."/>
            <person name="Roelofs D."/>
        </authorList>
    </citation>
    <scope>NUCLEOTIDE SEQUENCE [LARGE SCALE GENOMIC DNA]</scope>
    <source>
        <tissue evidence="1">Mixed pool</tissue>
    </source>
</reference>
<keyword evidence="2" id="KW-1185">Reference proteome</keyword>
<proteinExistence type="predicted"/>
<organism evidence="1 2">
    <name type="scientific">Orchesella cincta</name>
    <name type="common">Springtail</name>
    <name type="synonym">Podura cincta</name>
    <dbReference type="NCBI Taxonomy" id="48709"/>
    <lineage>
        <taxon>Eukaryota</taxon>
        <taxon>Metazoa</taxon>
        <taxon>Ecdysozoa</taxon>
        <taxon>Arthropoda</taxon>
        <taxon>Hexapoda</taxon>
        <taxon>Collembola</taxon>
        <taxon>Entomobryomorpha</taxon>
        <taxon>Entomobryoidea</taxon>
        <taxon>Orchesellidae</taxon>
        <taxon>Orchesellinae</taxon>
        <taxon>Orchesella</taxon>
    </lineage>
</organism>
<dbReference type="Proteomes" id="UP000094527">
    <property type="component" value="Unassembled WGS sequence"/>
</dbReference>
<name>A0A1D2NCR0_ORCCI</name>
<comment type="caution">
    <text evidence="1">The sequence shown here is derived from an EMBL/GenBank/DDBJ whole genome shotgun (WGS) entry which is preliminary data.</text>
</comment>
<dbReference type="AlphaFoldDB" id="A0A1D2NCR0"/>
<dbReference type="EMBL" id="LJIJ01000089">
    <property type="protein sequence ID" value="ODN03029.1"/>
    <property type="molecule type" value="Genomic_DNA"/>
</dbReference>
<gene>
    <name evidence="1" type="ORF">Ocin01_03656</name>
</gene>
<sequence length="699" mass="80058">MNAGFWYGAGGIEISKLIGKLGCNFDILLALRLVSSERRHFRLVLEGLFKKIIGGYQTQPVKRMDKRMLTARGFDTIPMSPVGLYIVDGNGVVLAHLIYEVDKDKGVAVEYDEATVEVYESWRIPIAPMPVPQLHGRPIWSHEELVVMRIPTKWVETRSSLPLAGDHWLGAVGFLPRDRQLRWYTFCTKDLGRSTVLKILRSYDIRIRTNPSESSPQRNHVSWKTVFEAYQRYWSTLSDGTLKVTNLEKLERQLKGELLFYKQTPPPPLKDNRILPSSASYWTTRCAGGGLMYNIVFPCPSTPLNEANLTVMDMEEAICKGFAPVCRSTSSAYYFSKLAHFPVLRNGQKGKNLPEVDRVLIGVCEKCITACPIFGGTTTRTTLQLTKLNFSSVKMDPIYEISDNIMVLWTDPLNLIFFLLRPSATHNGYRIVELYRLNFPNMRGIWDRIAEHRLDYIPVLRVYKGHTPLLDGVEIGEDGYPFNSIEDRFYGLSFVSHIYGVESFKPSSEITNEVVVQSLEPRYYSNNGRHHLPLLRTAQCSGKGHGLFVLCNNEAIAVSWDSITWLFDKLTYLKSNKFRNVHHVEVIYDEGLLLVVDENIIFMKLSMKVDPPNMVNGINLTEPVLEVKPVRIIRLDFFPWYRKITQVELDFDNGLPFLFIVAERLFRKVGRNVEEDTDGLDFIMKRIDFLADEPEESNN</sequence>
<evidence type="ECO:0000313" key="2">
    <source>
        <dbReference type="Proteomes" id="UP000094527"/>
    </source>
</evidence>
<evidence type="ECO:0000313" key="1">
    <source>
        <dbReference type="EMBL" id="ODN03029.1"/>
    </source>
</evidence>